<evidence type="ECO:0000256" key="4">
    <source>
        <dbReference type="PIRSR" id="PIRSR000303-1"/>
    </source>
</evidence>
<dbReference type="SUPFAM" id="SSF52833">
    <property type="entry name" value="Thioredoxin-like"/>
    <property type="match status" value="1"/>
</dbReference>
<dbReference type="PANTHER" id="PTHR11592:SF44">
    <property type="entry name" value="GLUTATHIONE PEROXIDASE"/>
    <property type="match status" value="1"/>
</dbReference>
<dbReference type="Proteomes" id="UP000238326">
    <property type="component" value="Unassembled WGS sequence"/>
</dbReference>
<dbReference type="CDD" id="cd00340">
    <property type="entry name" value="GSH_Peroxidase"/>
    <property type="match status" value="1"/>
</dbReference>
<comment type="similarity">
    <text evidence="1 5">Belongs to the glutathione peroxidase family.</text>
</comment>
<reference evidence="8 11" key="2">
    <citation type="submission" date="2019-09" db="EMBL/GenBank/DDBJ databases">
        <title>Identification of Malikia spinosa a prominent benzene-, toluene-, and ethylbenzene-degrading bacterium: enrichment, isolation and whole genome sequencing.</title>
        <authorList>
            <person name="Tancsics A."/>
            <person name="Revesz F."/>
            <person name="Kriszt B."/>
        </authorList>
    </citation>
    <scope>NUCLEOTIDE SEQUENCE [LARGE SCALE GENOMIC DNA]</scope>
    <source>
        <strain evidence="8 11">AB6</strain>
    </source>
</reference>
<reference evidence="9 10" key="1">
    <citation type="submission" date="2018-03" db="EMBL/GenBank/DDBJ databases">
        <title>Comparative genomics illustrates the genes involved in a hyperalkaliphilic mechanisms of Serpentinomonas isolated from highly-alkaline calcium-rich serpentinized springs.</title>
        <authorList>
            <person name="Suzuki S."/>
            <person name="Ishii S."/>
            <person name="Walworth N."/>
            <person name="Bird L."/>
            <person name="Kuenen J.G."/>
            <person name="Nealson K.H."/>
        </authorList>
    </citation>
    <scope>NUCLEOTIDE SEQUENCE [LARGE SCALE GENOMIC DNA]</scope>
    <source>
        <strain evidence="9 10">83</strain>
    </source>
</reference>
<dbReference type="PROSITE" id="PS51352">
    <property type="entry name" value="THIOREDOXIN_2"/>
    <property type="match status" value="1"/>
</dbReference>
<keyword evidence="3 5" id="KW-0560">Oxidoreductase</keyword>
<dbReference type="EMBL" id="VYSB01000005">
    <property type="protein sequence ID" value="MYZ51764.1"/>
    <property type="molecule type" value="Genomic_DNA"/>
</dbReference>
<protein>
    <recommendedName>
        <fullName evidence="5">Glutathione peroxidase</fullName>
    </recommendedName>
</protein>
<evidence type="ECO:0000256" key="1">
    <source>
        <dbReference type="ARBA" id="ARBA00006926"/>
    </source>
</evidence>
<proteinExistence type="inferred from homology"/>
<dbReference type="PIRSF" id="PIRSF000303">
    <property type="entry name" value="Glutathion_perox"/>
    <property type="match status" value="1"/>
</dbReference>
<evidence type="ECO:0000256" key="6">
    <source>
        <dbReference type="SAM" id="SignalP"/>
    </source>
</evidence>
<feature type="active site" evidence="4">
    <location>
        <position position="68"/>
    </location>
</feature>
<dbReference type="PROSITE" id="PS51355">
    <property type="entry name" value="GLUTATHIONE_PEROXID_3"/>
    <property type="match status" value="1"/>
</dbReference>
<feature type="chain" id="PRO_5044580394" description="Glutathione peroxidase" evidence="6">
    <location>
        <begin position="26"/>
        <end position="195"/>
    </location>
</feature>
<keyword evidence="6" id="KW-0732">Signal</keyword>
<gene>
    <name evidence="9" type="ORF">C6P61_05775</name>
    <name evidence="8" type="ORF">F5985_06345</name>
</gene>
<evidence type="ECO:0000256" key="5">
    <source>
        <dbReference type="RuleBase" id="RU000499"/>
    </source>
</evidence>
<dbReference type="RefSeq" id="WP_105728986.1">
    <property type="nucleotide sequence ID" value="NZ_DAIPCI010000014.1"/>
</dbReference>
<dbReference type="AlphaFoldDB" id="A0A2S9KG38"/>
<evidence type="ECO:0000313" key="11">
    <source>
        <dbReference type="Proteomes" id="UP000481947"/>
    </source>
</evidence>
<dbReference type="Gene3D" id="3.40.30.10">
    <property type="entry name" value="Glutaredoxin"/>
    <property type="match status" value="1"/>
</dbReference>
<feature type="domain" description="Thioredoxin" evidence="7">
    <location>
        <begin position="21"/>
        <end position="188"/>
    </location>
</feature>
<evidence type="ECO:0000259" key="7">
    <source>
        <dbReference type="PROSITE" id="PS51352"/>
    </source>
</evidence>
<name>A0A2S9KG38_9BURK</name>
<dbReference type="Proteomes" id="UP000481947">
    <property type="component" value="Unassembled WGS sequence"/>
</dbReference>
<sequence>MKFLHLSLPFAAGAMLALSGASVQAAEPAASCPALLQHSFPRLQDEKPQSLCQYSGKVLLVVNTASYCGFTGQYEGLEQLHARYRDKGLVVLGFPSNDFAQESGNNQQIAEFCSNTYGVKFPMFAKSSVVGAQASPFFRQLAEATGQKPRWNFYKYLIGRDGKPVASYSSMTSPDSKGLLREVERLLAQPAPATR</sequence>
<dbReference type="InterPro" id="IPR013766">
    <property type="entry name" value="Thioredoxin_domain"/>
</dbReference>
<dbReference type="GO" id="GO:0004601">
    <property type="term" value="F:peroxidase activity"/>
    <property type="evidence" value="ECO:0007669"/>
    <property type="project" value="UniProtKB-KW"/>
</dbReference>
<comment type="caution">
    <text evidence="9">The sequence shown here is derived from an EMBL/GenBank/DDBJ whole genome shotgun (WGS) entry which is preliminary data.</text>
</comment>
<dbReference type="PANTHER" id="PTHR11592">
    <property type="entry name" value="GLUTATHIONE PEROXIDASE"/>
    <property type="match status" value="1"/>
</dbReference>
<organism evidence="9 10">
    <name type="scientific">Malikia spinosa</name>
    <dbReference type="NCBI Taxonomy" id="86180"/>
    <lineage>
        <taxon>Bacteria</taxon>
        <taxon>Pseudomonadati</taxon>
        <taxon>Pseudomonadota</taxon>
        <taxon>Betaproteobacteria</taxon>
        <taxon>Burkholderiales</taxon>
        <taxon>Comamonadaceae</taxon>
        <taxon>Malikia</taxon>
    </lineage>
</organism>
<dbReference type="EMBL" id="PVLR01000015">
    <property type="protein sequence ID" value="PRD69409.1"/>
    <property type="molecule type" value="Genomic_DNA"/>
</dbReference>
<evidence type="ECO:0000256" key="2">
    <source>
        <dbReference type="ARBA" id="ARBA00022559"/>
    </source>
</evidence>
<evidence type="ECO:0000313" key="8">
    <source>
        <dbReference type="EMBL" id="MYZ51764.1"/>
    </source>
</evidence>
<feature type="signal peptide" evidence="6">
    <location>
        <begin position="1"/>
        <end position="25"/>
    </location>
</feature>
<dbReference type="InterPro" id="IPR036249">
    <property type="entry name" value="Thioredoxin-like_sf"/>
</dbReference>
<dbReference type="InterPro" id="IPR029759">
    <property type="entry name" value="GPX_AS"/>
</dbReference>
<dbReference type="InterPro" id="IPR000889">
    <property type="entry name" value="Glutathione_peroxidase"/>
</dbReference>
<evidence type="ECO:0000313" key="9">
    <source>
        <dbReference type="EMBL" id="PRD69409.1"/>
    </source>
</evidence>
<keyword evidence="10" id="KW-1185">Reference proteome</keyword>
<evidence type="ECO:0000313" key="10">
    <source>
        <dbReference type="Proteomes" id="UP000238326"/>
    </source>
</evidence>
<evidence type="ECO:0000256" key="3">
    <source>
        <dbReference type="ARBA" id="ARBA00023002"/>
    </source>
</evidence>
<dbReference type="GO" id="GO:0034599">
    <property type="term" value="P:cellular response to oxidative stress"/>
    <property type="evidence" value="ECO:0007669"/>
    <property type="project" value="TreeGrafter"/>
</dbReference>
<accession>A0A2S9KG38</accession>
<dbReference type="PRINTS" id="PR01011">
    <property type="entry name" value="GLUTPROXDASE"/>
</dbReference>
<dbReference type="Pfam" id="PF00255">
    <property type="entry name" value="GSHPx"/>
    <property type="match status" value="1"/>
</dbReference>
<keyword evidence="2 5" id="KW-0575">Peroxidase</keyword>
<dbReference type="PROSITE" id="PS00460">
    <property type="entry name" value="GLUTATHIONE_PEROXID_1"/>
    <property type="match status" value="1"/>
</dbReference>
<dbReference type="OrthoDB" id="9785502at2"/>